<name>A0A401FUT5_9BACT</name>
<dbReference type="Proteomes" id="UP000288096">
    <property type="component" value="Unassembled WGS sequence"/>
</dbReference>
<evidence type="ECO:0000313" key="2">
    <source>
        <dbReference type="EMBL" id="GBC60747.1"/>
    </source>
</evidence>
<organism evidence="2 3">
    <name type="scientific">Desulfonema ishimotonii</name>
    <dbReference type="NCBI Taxonomy" id="45657"/>
    <lineage>
        <taxon>Bacteria</taxon>
        <taxon>Pseudomonadati</taxon>
        <taxon>Thermodesulfobacteriota</taxon>
        <taxon>Desulfobacteria</taxon>
        <taxon>Desulfobacterales</taxon>
        <taxon>Desulfococcaceae</taxon>
        <taxon>Desulfonema</taxon>
    </lineage>
</organism>
<gene>
    <name evidence="2" type="ORF">DENIS_1706</name>
</gene>
<dbReference type="EMBL" id="BEXT01000001">
    <property type="protein sequence ID" value="GBC60747.1"/>
    <property type="molecule type" value="Genomic_DNA"/>
</dbReference>
<dbReference type="AlphaFoldDB" id="A0A401FUT5"/>
<dbReference type="Pfam" id="PF13358">
    <property type="entry name" value="DDE_3"/>
    <property type="match status" value="1"/>
</dbReference>
<accession>A0A401FUT5</accession>
<keyword evidence="3" id="KW-1185">Reference proteome</keyword>
<protein>
    <submittedName>
        <fullName evidence="2">IS630 family transposase</fullName>
    </submittedName>
</protein>
<proteinExistence type="predicted"/>
<reference evidence="3" key="2">
    <citation type="submission" date="2019-01" db="EMBL/GenBank/DDBJ databases">
        <title>Genome sequence of Desulfonema ishimotonii strain Tokyo 01.</title>
        <authorList>
            <person name="Fukui M."/>
        </authorList>
    </citation>
    <scope>NUCLEOTIDE SEQUENCE [LARGE SCALE GENOMIC DNA]</scope>
    <source>
        <strain evidence="3">Tokyo 01</strain>
    </source>
</reference>
<dbReference type="InterPro" id="IPR038717">
    <property type="entry name" value="Tc1-like_DDE_dom"/>
</dbReference>
<evidence type="ECO:0000313" key="3">
    <source>
        <dbReference type="Proteomes" id="UP000288096"/>
    </source>
</evidence>
<sequence length="136" mass="16244">MTERRTASDRAEEIKELAEVRYPDARLIRLVCDNLNTHKIGSLYETFPPEQARRIAKRLEIHYTPKHGSWLNIAEIELSALTVQCLTRRIPDIDTLRNETKAWERRRNEHQKIADWQFTTEDARIKLRRLYPKFNS</sequence>
<feature type="domain" description="Tc1-like transposase DDE" evidence="1">
    <location>
        <begin position="2"/>
        <end position="97"/>
    </location>
</feature>
<reference evidence="3" key="1">
    <citation type="submission" date="2017-11" db="EMBL/GenBank/DDBJ databases">
        <authorList>
            <person name="Watanabe M."/>
            <person name="Kojima H."/>
        </authorList>
    </citation>
    <scope>NUCLEOTIDE SEQUENCE [LARGE SCALE GENOMIC DNA]</scope>
    <source>
        <strain evidence="3">Tokyo 01</strain>
    </source>
</reference>
<evidence type="ECO:0000259" key="1">
    <source>
        <dbReference type="Pfam" id="PF13358"/>
    </source>
</evidence>
<comment type="caution">
    <text evidence="2">The sequence shown here is derived from an EMBL/GenBank/DDBJ whole genome shotgun (WGS) entry which is preliminary data.</text>
</comment>